<organism evidence="1 2">
    <name type="scientific">Cetraspora pellucida</name>
    <dbReference type="NCBI Taxonomy" id="1433469"/>
    <lineage>
        <taxon>Eukaryota</taxon>
        <taxon>Fungi</taxon>
        <taxon>Fungi incertae sedis</taxon>
        <taxon>Mucoromycota</taxon>
        <taxon>Glomeromycotina</taxon>
        <taxon>Glomeromycetes</taxon>
        <taxon>Diversisporales</taxon>
        <taxon>Gigasporaceae</taxon>
        <taxon>Cetraspora</taxon>
    </lineage>
</organism>
<proteinExistence type="predicted"/>
<gene>
    <name evidence="1" type="ORF">SPELUC_LOCUS12706</name>
</gene>
<protein>
    <submittedName>
        <fullName evidence="1">9636_t:CDS:1</fullName>
    </submittedName>
</protein>
<evidence type="ECO:0000313" key="2">
    <source>
        <dbReference type="Proteomes" id="UP000789366"/>
    </source>
</evidence>
<sequence>SSILENLNVLRNWPLDNNIKRIVHHAYKQATALARNILGMVLNTRVYDFITIPDDDENEIGEQYTELQRDDNLQTESIFISMAATEQSQNLNVEMDVNIGVVNGKLEFSVLINQHHNYEAYTNQRMERKVTGLFKSTPNNKFSSLISYLFSNETARPGVSHQNH</sequence>
<reference evidence="1" key="1">
    <citation type="submission" date="2021-06" db="EMBL/GenBank/DDBJ databases">
        <authorList>
            <person name="Kallberg Y."/>
            <person name="Tangrot J."/>
            <person name="Rosling A."/>
        </authorList>
    </citation>
    <scope>NUCLEOTIDE SEQUENCE</scope>
    <source>
        <strain evidence="1">28 12/20/2015</strain>
    </source>
</reference>
<dbReference type="EMBL" id="CAJVPW010030872">
    <property type="protein sequence ID" value="CAG8725163.1"/>
    <property type="molecule type" value="Genomic_DNA"/>
</dbReference>
<comment type="caution">
    <text evidence="1">The sequence shown here is derived from an EMBL/GenBank/DDBJ whole genome shotgun (WGS) entry which is preliminary data.</text>
</comment>
<name>A0ACA9Q1K0_9GLOM</name>
<evidence type="ECO:0000313" key="1">
    <source>
        <dbReference type="EMBL" id="CAG8725163.1"/>
    </source>
</evidence>
<accession>A0ACA9Q1K0</accession>
<feature type="non-terminal residue" evidence="1">
    <location>
        <position position="1"/>
    </location>
</feature>
<dbReference type="Proteomes" id="UP000789366">
    <property type="component" value="Unassembled WGS sequence"/>
</dbReference>
<keyword evidence="2" id="KW-1185">Reference proteome</keyword>